<reference evidence="1" key="1">
    <citation type="submission" date="2019-09" db="EMBL/GenBank/DDBJ databases">
        <authorList>
            <person name="Rodrigo-Torres L."/>
            <person name="Arahal R. D."/>
            <person name="Lucena T."/>
        </authorList>
    </citation>
    <scope>NUCLEOTIDE SEQUENCE</scope>
    <source>
        <strain evidence="1">ISS653</strain>
    </source>
</reference>
<sequence length="253" mass="29898">MGSTLKKVVYIIHLFIEGRACIGIRHQHDKKMEELCRNIPFYKWSEEFGVGYVVNSKEHLKLVFKVFKGEAWVDTSRFFKSSPVSLSSKKFSYQAYLAPDSNSENRCPPSFLHKLELKGYSLNTAKVYISCFERFMAYHSERNVNHLDEQDIRRYLQHLIRKGMSPSYLNQHINAIKFYYEIVRGMPHRFYELERPRKHKKLPKVLSKNEIKLMLAQTNNIKHQCILELLYSAGLRRSELLNLELKISKVSDF</sequence>
<dbReference type="Proteomes" id="UP000356253">
    <property type="component" value="Unassembled WGS sequence"/>
</dbReference>
<proteinExistence type="predicted"/>
<accession>A0AC61YE65</accession>
<evidence type="ECO:0000313" key="1">
    <source>
        <dbReference type="EMBL" id="VVV02495.1"/>
    </source>
</evidence>
<comment type="caution">
    <text evidence="1">The sequence shown here is derived from an EMBL/GenBank/DDBJ whole genome shotgun (WGS) entry which is preliminary data.</text>
</comment>
<name>A0AC61YE65_9FLAO</name>
<protein>
    <submittedName>
        <fullName evidence="1">Tyrosine recombinase XerD</fullName>
    </submittedName>
</protein>
<evidence type="ECO:0000313" key="2">
    <source>
        <dbReference type="Proteomes" id="UP000356253"/>
    </source>
</evidence>
<dbReference type="EMBL" id="CABVMM010000023">
    <property type="protein sequence ID" value="VVV02495.1"/>
    <property type="molecule type" value="Genomic_DNA"/>
</dbReference>
<gene>
    <name evidence="1" type="primary">xerD_7</name>
    <name evidence="1" type="ORF">FVB9532_03794</name>
</gene>
<organism evidence="1 2">
    <name type="scientific">Mesonia oceanica</name>
    <dbReference type="NCBI Taxonomy" id="2687242"/>
    <lineage>
        <taxon>Bacteria</taxon>
        <taxon>Pseudomonadati</taxon>
        <taxon>Bacteroidota</taxon>
        <taxon>Flavobacteriia</taxon>
        <taxon>Flavobacteriales</taxon>
        <taxon>Flavobacteriaceae</taxon>
        <taxon>Mesonia</taxon>
    </lineage>
</organism>
<keyword evidence="2" id="KW-1185">Reference proteome</keyword>